<evidence type="ECO:0000313" key="2">
    <source>
        <dbReference type="EMBL" id="MCS5490068.1"/>
    </source>
</evidence>
<organism evidence="2 3">
    <name type="scientific">Algoriphagus limi</name>
    <dbReference type="NCBI Taxonomy" id="2975273"/>
    <lineage>
        <taxon>Bacteria</taxon>
        <taxon>Pseudomonadati</taxon>
        <taxon>Bacteroidota</taxon>
        <taxon>Cytophagia</taxon>
        <taxon>Cytophagales</taxon>
        <taxon>Cyclobacteriaceae</taxon>
        <taxon>Algoriphagus</taxon>
    </lineage>
</organism>
<dbReference type="EMBL" id="JANWGH010000001">
    <property type="protein sequence ID" value="MCS5490068.1"/>
    <property type="molecule type" value="Genomic_DNA"/>
</dbReference>
<protein>
    <recommendedName>
        <fullName evidence="4">Transporter</fullName>
    </recommendedName>
</protein>
<keyword evidence="1" id="KW-0732">Signal</keyword>
<feature type="signal peptide" evidence="1">
    <location>
        <begin position="1"/>
        <end position="19"/>
    </location>
</feature>
<keyword evidence="3" id="KW-1185">Reference proteome</keyword>
<dbReference type="Proteomes" id="UP001206788">
    <property type="component" value="Unassembled WGS sequence"/>
</dbReference>
<feature type="chain" id="PRO_5045287870" description="Transporter" evidence="1">
    <location>
        <begin position="20"/>
        <end position="265"/>
    </location>
</feature>
<evidence type="ECO:0000256" key="1">
    <source>
        <dbReference type="SAM" id="SignalP"/>
    </source>
</evidence>
<accession>A0ABT2G481</accession>
<evidence type="ECO:0000313" key="3">
    <source>
        <dbReference type="Proteomes" id="UP001206788"/>
    </source>
</evidence>
<evidence type="ECO:0008006" key="4">
    <source>
        <dbReference type="Google" id="ProtNLM"/>
    </source>
</evidence>
<sequence length="265" mass="28140">MKKIILLFLPLFLPFLLEAQESSTSSADDLAKQLQNPVASLISVPFQNNFDFGIGPNDGTRYTLNFQPVIPISIGEDWNLIARVIVPVISQNNVFGESGKQSGLSDVLVSGFFSPKEPTSGGLIWGIGPALLIPTASNNSLGTEKFGLGPTAVALKQVGSFTIGGLVNHIFSVAGNENRADVNSTFIQPFIAKNFPGGKAITLNTELTQNWEADATSGTLNLVGSKVITIGKQASQIAIGPRIHYGNGNSASWGIRAIFVLLFPK</sequence>
<proteinExistence type="predicted"/>
<comment type="caution">
    <text evidence="2">The sequence shown here is derived from an EMBL/GenBank/DDBJ whole genome shotgun (WGS) entry which is preliminary data.</text>
</comment>
<dbReference type="RefSeq" id="WP_259413745.1">
    <property type="nucleotide sequence ID" value="NZ_JANWGH010000001.1"/>
</dbReference>
<gene>
    <name evidence="2" type="ORF">NY014_06490</name>
</gene>
<name>A0ABT2G481_9BACT</name>
<reference evidence="2 3" key="1">
    <citation type="submission" date="2022-08" db="EMBL/GenBank/DDBJ databases">
        <title>Algoriphagus sp. CAU 1643 isolated from mud.</title>
        <authorList>
            <person name="Kim W."/>
        </authorList>
    </citation>
    <scope>NUCLEOTIDE SEQUENCE [LARGE SCALE GENOMIC DNA]</scope>
    <source>
        <strain evidence="2 3">CAU 1643</strain>
    </source>
</reference>